<evidence type="ECO:0000256" key="3">
    <source>
        <dbReference type="ARBA" id="ARBA00004275"/>
    </source>
</evidence>
<evidence type="ECO:0000256" key="9">
    <source>
        <dbReference type="ARBA" id="ARBA00022884"/>
    </source>
</evidence>
<evidence type="ECO:0000256" key="5">
    <source>
        <dbReference type="ARBA" id="ARBA00011245"/>
    </source>
</evidence>
<evidence type="ECO:0000256" key="4">
    <source>
        <dbReference type="ARBA" id="ARBA00006506"/>
    </source>
</evidence>
<comment type="catalytic activity">
    <reaction evidence="14">
        <text>octanoyl-CoA + H2O = S-octanoyl-4'-phosphopantetheine + adenosine 3',5'-bisphosphate + 2 H(+)</text>
        <dbReference type="Rhea" id="RHEA:50016"/>
        <dbReference type="ChEBI" id="CHEBI:15377"/>
        <dbReference type="ChEBI" id="CHEBI:15378"/>
        <dbReference type="ChEBI" id="CHEBI:57386"/>
        <dbReference type="ChEBI" id="CHEBI:58343"/>
        <dbReference type="ChEBI" id="CHEBI:132013"/>
    </reaction>
    <physiologicalReaction direction="left-to-right" evidence="14">
        <dbReference type="Rhea" id="RHEA:50017"/>
    </physiologicalReaction>
</comment>
<comment type="cofactor">
    <cofactor evidence="1">
        <name>Mn(2+)</name>
        <dbReference type="ChEBI" id="CHEBI:29035"/>
    </cofactor>
</comment>
<evidence type="ECO:0007829" key="34">
    <source>
        <dbReference type="PeptideAtlas" id="A0A8V0Y1Q3"/>
    </source>
</evidence>
<reference evidence="32" key="2">
    <citation type="submission" date="2025-08" db="UniProtKB">
        <authorList>
            <consortium name="Ensembl"/>
        </authorList>
    </citation>
    <scope>IDENTIFICATION</scope>
    <source>
        <strain evidence="32">broiler</strain>
    </source>
</reference>
<dbReference type="GeneID" id="415800"/>
<comment type="subcellular location">
    <subcellularLocation>
        <location evidence="3">Peroxisome</location>
    </subcellularLocation>
</comment>
<keyword evidence="6" id="KW-0479">Metal-binding</keyword>
<dbReference type="CTD" id="283927"/>
<evidence type="ECO:0000256" key="27">
    <source>
        <dbReference type="ARBA" id="ARBA00059426"/>
    </source>
</evidence>
<name>A0A8V0Y1Q3_CHICK</name>
<comment type="catalytic activity">
    <reaction evidence="15">
        <text>malonyl-CoA + H2O = malonyl-4'-phosphopantetheine + adenosine 3',5'-bisphosphate + 2 H(+)</text>
        <dbReference type="Rhea" id="RHEA:67468"/>
        <dbReference type="ChEBI" id="CHEBI:15377"/>
        <dbReference type="ChEBI" id="CHEBI:15378"/>
        <dbReference type="ChEBI" id="CHEBI:57384"/>
        <dbReference type="ChEBI" id="CHEBI:58343"/>
        <dbReference type="ChEBI" id="CHEBI:172363"/>
    </reaction>
    <physiologicalReaction direction="left-to-right" evidence="15">
        <dbReference type="Rhea" id="RHEA:67469"/>
    </physiologicalReaction>
</comment>
<dbReference type="GO" id="GO:0003723">
    <property type="term" value="F:RNA binding"/>
    <property type="evidence" value="ECO:0007669"/>
    <property type="project" value="UniProtKB-KW"/>
</dbReference>
<dbReference type="GO" id="GO:0030145">
    <property type="term" value="F:manganese ion binding"/>
    <property type="evidence" value="ECO:0007669"/>
    <property type="project" value="InterPro"/>
</dbReference>
<evidence type="ECO:0000256" key="28">
    <source>
        <dbReference type="ARBA" id="ARBA00072984"/>
    </source>
</evidence>
<evidence type="ECO:0000256" key="25">
    <source>
        <dbReference type="ARBA" id="ARBA00051749"/>
    </source>
</evidence>
<evidence type="ECO:0000256" key="22">
    <source>
        <dbReference type="ARBA" id="ARBA00048961"/>
    </source>
</evidence>
<comment type="catalytic activity">
    <reaction evidence="16">
        <text>tetradecanoyl-CoA + H2O = tetradecanoyl-4'-phosphopantetheine + adenosine 3',5'-bisphosphate + 2 H(+)</text>
        <dbReference type="Rhea" id="RHEA:50028"/>
        <dbReference type="ChEBI" id="CHEBI:15377"/>
        <dbReference type="ChEBI" id="CHEBI:15378"/>
        <dbReference type="ChEBI" id="CHEBI:57385"/>
        <dbReference type="ChEBI" id="CHEBI:58343"/>
        <dbReference type="ChEBI" id="CHEBI:132017"/>
    </reaction>
    <physiologicalReaction direction="left-to-right" evidence="16">
        <dbReference type="Rhea" id="RHEA:50029"/>
    </physiologicalReaction>
</comment>
<evidence type="ECO:0000256" key="14">
    <source>
        <dbReference type="ARBA" id="ARBA00047289"/>
    </source>
</evidence>
<dbReference type="EC" id="3.6.1.77" evidence="13"/>
<evidence type="ECO:0000259" key="31">
    <source>
        <dbReference type="PROSITE" id="PS51462"/>
    </source>
</evidence>
<comment type="function">
    <text evidence="27">Fatty acyl-coenzyme A (CoA) diphosphatase that hydrolyzes fatty acyl-CoA to yield acyl-4'-phosphopantetheine and adenosine 3',5'-bisphosphate. Cleaves CoA, CoA esters and oxidized CoA with similar efficiencies. Preferentially hydrolyzes medium-chain acyl-CoAs and bile acid-CoAs. Has no activity toward NDP-sugars, CDP-alcohols, (deoxy)nucleoside 5'-triphosphates, nucleoside 5'-di or monophosphates, diadenosine polyphosphates, NAD, NADH, NADP, NADPH or thymidine-5'-monophospho-p-nitrophenyl ester. May be required to eliminate oxidized CoA from peroxisomes, or regulate CoA and acyl-CoA levels in this organelle in response to metabolic demand. Does not play a role in U8 snoRNA decapping activity. Binds U8 snoRNA. Exhibits decapping activity towards dpCoA-capped RNAs in vitro.</text>
</comment>
<dbReference type="InterPro" id="IPR000059">
    <property type="entry name" value="NUDIX_hydrolase_NudL_CS"/>
</dbReference>
<dbReference type="GeneTree" id="ENSGT00940000159631"/>
<keyword evidence="11" id="KW-0464">Manganese</keyword>
<comment type="catalytic activity">
    <reaction evidence="22">
        <text>choloyl-CoA + H2O = S-choloyl-4'-phosphopantetheine + adenosine 3',5'-bisphosphate + 2 H(+)</text>
        <dbReference type="Rhea" id="RHEA:50036"/>
        <dbReference type="ChEBI" id="CHEBI:15377"/>
        <dbReference type="ChEBI" id="CHEBI:15378"/>
        <dbReference type="ChEBI" id="CHEBI:57373"/>
        <dbReference type="ChEBI" id="CHEBI:58343"/>
        <dbReference type="ChEBI" id="CHEBI:132020"/>
    </reaction>
    <physiologicalReaction direction="left-to-right" evidence="22">
        <dbReference type="Rhea" id="RHEA:50037"/>
    </physiologicalReaction>
</comment>
<comment type="cofactor">
    <cofactor evidence="2">
        <name>Mg(2+)</name>
        <dbReference type="ChEBI" id="CHEBI:18420"/>
    </cofactor>
</comment>
<dbReference type="Gene3D" id="3.90.79.10">
    <property type="entry name" value="Nucleoside Triphosphate Pyrophosphohydrolase"/>
    <property type="match status" value="1"/>
</dbReference>
<dbReference type="OrthoDB" id="206213at2759"/>
<evidence type="ECO:0000256" key="19">
    <source>
        <dbReference type="ARBA" id="ARBA00047757"/>
    </source>
</evidence>
<evidence type="ECO:0000256" key="12">
    <source>
        <dbReference type="ARBA" id="ARBA00044908"/>
    </source>
</evidence>
<evidence type="ECO:0000256" key="2">
    <source>
        <dbReference type="ARBA" id="ARBA00001946"/>
    </source>
</evidence>
<comment type="catalytic activity">
    <reaction evidence="20">
        <text>succinyl-CoA + H2O = succinyl-4'-phosphopantetheine + adenosine 3',5'-bisphosphate + 2 H(+)</text>
        <dbReference type="Rhea" id="RHEA:67472"/>
        <dbReference type="ChEBI" id="CHEBI:15377"/>
        <dbReference type="ChEBI" id="CHEBI:15378"/>
        <dbReference type="ChEBI" id="CHEBI:57292"/>
        <dbReference type="ChEBI" id="CHEBI:58343"/>
        <dbReference type="ChEBI" id="CHEBI:172364"/>
    </reaction>
    <physiologicalReaction direction="left-to-right" evidence="20">
        <dbReference type="Rhea" id="RHEA:67473"/>
    </physiologicalReaction>
</comment>
<dbReference type="FunFam" id="3.90.79.10:FF:000049">
    <property type="entry name" value="Peroxisomal coenzyme A diphosphatase NUDT7"/>
    <property type="match status" value="1"/>
</dbReference>
<keyword evidence="9" id="KW-0694">RNA-binding</keyword>
<evidence type="ECO:0000256" key="16">
    <source>
        <dbReference type="ARBA" id="ARBA00047403"/>
    </source>
</evidence>
<dbReference type="PROSITE" id="PS51462">
    <property type="entry name" value="NUDIX"/>
    <property type="match status" value="1"/>
</dbReference>
<dbReference type="GO" id="GO:0009132">
    <property type="term" value="P:nucleoside diphosphate metabolic process"/>
    <property type="evidence" value="ECO:0007669"/>
    <property type="project" value="InterPro"/>
</dbReference>
<dbReference type="InterPro" id="IPR015797">
    <property type="entry name" value="NUDIX_hydrolase-like_dom_sf"/>
</dbReference>
<comment type="catalytic activity">
    <reaction evidence="18">
        <text>propanoyl-CoA + H2O = propanoyl-4'-phosphopantetheine + adenosine 3',5'-bisphosphate + 2 H(+)</text>
        <dbReference type="Rhea" id="RHEA:67464"/>
        <dbReference type="ChEBI" id="CHEBI:15377"/>
        <dbReference type="ChEBI" id="CHEBI:15378"/>
        <dbReference type="ChEBI" id="CHEBI:57392"/>
        <dbReference type="ChEBI" id="CHEBI:58343"/>
        <dbReference type="ChEBI" id="CHEBI:172362"/>
    </reaction>
    <physiologicalReaction direction="left-to-right" evidence="18">
        <dbReference type="Rhea" id="RHEA:67465"/>
    </physiologicalReaction>
</comment>
<gene>
    <name evidence="32" type="primary">NUDT7</name>
</gene>
<evidence type="ECO:0000313" key="32">
    <source>
        <dbReference type="Ensembl" id="ENSGALP00010010104.1"/>
    </source>
</evidence>
<dbReference type="GO" id="GO:0010945">
    <property type="term" value="F:coenzyme A diphosphatase activity"/>
    <property type="evidence" value="ECO:0007669"/>
    <property type="project" value="UniProtKB-EC"/>
</dbReference>
<dbReference type="Pfam" id="PF00293">
    <property type="entry name" value="NUDIX"/>
    <property type="match status" value="1"/>
</dbReference>
<keyword evidence="30" id="KW-1133">Transmembrane helix</keyword>
<dbReference type="AlphaFoldDB" id="A0A8V0Y1Q3"/>
<dbReference type="CDD" id="cd03426">
    <property type="entry name" value="NUDIX_CoAse_Nudt7"/>
    <property type="match status" value="1"/>
</dbReference>
<evidence type="ECO:0000256" key="17">
    <source>
        <dbReference type="ARBA" id="ARBA00047466"/>
    </source>
</evidence>
<comment type="catalytic activity">
    <reaction evidence="24">
        <text>decanoyl-CoA + H2O = decanoyl-4'-phosphopantetheine + adenosine 3',5'-bisphosphate + 2 H(+)</text>
        <dbReference type="Rhea" id="RHEA:50020"/>
        <dbReference type="ChEBI" id="CHEBI:15377"/>
        <dbReference type="ChEBI" id="CHEBI:15378"/>
        <dbReference type="ChEBI" id="CHEBI:58343"/>
        <dbReference type="ChEBI" id="CHEBI:61430"/>
        <dbReference type="ChEBI" id="CHEBI:132014"/>
    </reaction>
    <physiologicalReaction direction="left-to-right" evidence="24">
        <dbReference type="Rhea" id="RHEA:50021"/>
    </physiologicalReaction>
</comment>
<evidence type="ECO:0000256" key="24">
    <source>
        <dbReference type="ARBA" id="ARBA00050371"/>
    </source>
</evidence>
<dbReference type="Ensembl" id="ENSGALT00010018454.1">
    <property type="protein sequence ID" value="ENSGALP00010010104.1"/>
    <property type="gene ID" value="ENSGALG00010007765.1"/>
</dbReference>
<comment type="subunit">
    <text evidence="5">Monomer.</text>
</comment>
<keyword evidence="8" id="KW-0460">Magnesium</keyword>
<dbReference type="InterPro" id="IPR045121">
    <property type="entry name" value="CoAse"/>
</dbReference>
<comment type="catalytic activity">
    <reaction evidence="19">
        <text>dodecanoyl-CoA + H2O = S-dodecanoyl-4'-phosphopantetheine + adenosine 3',5'-bisphosphate + 2 H(+)</text>
        <dbReference type="Rhea" id="RHEA:50024"/>
        <dbReference type="ChEBI" id="CHEBI:15377"/>
        <dbReference type="ChEBI" id="CHEBI:15378"/>
        <dbReference type="ChEBI" id="CHEBI:57375"/>
        <dbReference type="ChEBI" id="CHEBI:58343"/>
        <dbReference type="ChEBI" id="CHEBI:132015"/>
    </reaction>
    <physiologicalReaction direction="left-to-right" evidence="19">
        <dbReference type="Rhea" id="RHEA:50025"/>
    </physiologicalReaction>
</comment>
<dbReference type="RefSeq" id="NP_001238995.3">
    <property type="nucleotide sequence ID" value="NM_001252066.3"/>
</dbReference>
<dbReference type="InterPro" id="IPR000086">
    <property type="entry name" value="NUDIX_hydrolase_dom"/>
</dbReference>
<evidence type="ECO:0000256" key="10">
    <source>
        <dbReference type="ARBA" id="ARBA00023140"/>
    </source>
</evidence>
<evidence type="ECO:0000256" key="20">
    <source>
        <dbReference type="ARBA" id="ARBA00048624"/>
    </source>
</evidence>
<dbReference type="KEGG" id="gga:415800"/>
<dbReference type="SUPFAM" id="SSF55811">
    <property type="entry name" value="Nudix"/>
    <property type="match status" value="1"/>
</dbReference>
<reference evidence="32" key="3">
    <citation type="submission" date="2025-09" db="UniProtKB">
        <authorList>
            <consortium name="Ensembl"/>
        </authorList>
    </citation>
    <scope>IDENTIFICATION</scope>
    <source>
        <strain evidence="32">broiler</strain>
    </source>
</reference>
<dbReference type="PROSITE" id="PS01293">
    <property type="entry name" value="NUDIX_COA"/>
    <property type="match status" value="1"/>
</dbReference>
<organism evidence="32 33">
    <name type="scientific">Gallus gallus</name>
    <name type="common">Chicken</name>
    <dbReference type="NCBI Taxonomy" id="9031"/>
    <lineage>
        <taxon>Eukaryota</taxon>
        <taxon>Metazoa</taxon>
        <taxon>Chordata</taxon>
        <taxon>Craniata</taxon>
        <taxon>Vertebrata</taxon>
        <taxon>Euteleostomi</taxon>
        <taxon>Archelosauria</taxon>
        <taxon>Archosauria</taxon>
        <taxon>Dinosauria</taxon>
        <taxon>Saurischia</taxon>
        <taxon>Theropoda</taxon>
        <taxon>Coelurosauria</taxon>
        <taxon>Aves</taxon>
        <taxon>Neognathae</taxon>
        <taxon>Galloanserae</taxon>
        <taxon>Galliformes</taxon>
        <taxon>Phasianidae</taxon>
        <taxon>Phasianinae</taxon>
        <taxon>Gallus</taxon>
    </lineage>
</organism>
<evidence type="ECO:0000256" key="7">
    <source>
        <dbReference type="ARBA" id="ARBA00022801"/>
    </source>
</evidence>
<evidence type="ECO:0000256" key="18">
    <source>
        <dbReference type="ARBA" id="ARBA00047666"/>
    </source>
</evidence>
<dbReference type="GO" id="GO:0005782">
    <property type="term" value="C:peroxisomal matrix"/>
    <property type="evidence" value="ECO:0007669"/>
    <property type="project" value="UniProtKB-ARBA"/>
</dbReference>
<evidence type="ECO:0000256" key="6">
    <source>
        <dbReference type="ARBA" id="ARBA00022723"/>
    </source>
</evidence>
<evidence type="ECO:0000256" key="26">
    <source>
        <dbReference type="ARBA" id="ARBA00051856"/>
    </source>
</evidence>
<keyword evidence="30" id="KW-0812">Transmembrane</keyword>
<evidence type="ECO:0000256" key="23">
    <source>
        <dbReference type="ARBA" id="ARBA00049284"/>
    </source>
</evidence>
<evidence type="ECO:0000256" key="8">
    <source>
        <dbReference type="ARBA" id="ARBA00022842"/>
    </source>
</evidence>
<keyword evidence="7" id="KW-0378">Hydrolase</keyword>
<evidence type="ECO:0000256" key="15">
    <source>
        <dbReference type="ARBA" id="ARBA00047369"/>
    </source>
</evidence>
<feature type="domain" description="Nudix hydrolase" evidence="31">
    <location>
        <begin position="37"/>
        <end position="174"/>
    </location>
</feature>
<sequence>MAAAERQNGWERESIKGKAKLRLRECDVGDKFSHLPLRKASVLLPLLLRDGALCLLLTVRSMQLRRSPGEVCFPGGKREEIDKDEIDTALREAKEEVGLQPEKVEVICRLVPGIDKMNHLVTPVVGFIEDTFQASPNPDEVSDVFVVPLEYFLKPLNYVALPYKNKGYLSWMHCFTYDDHEHKKSFKIWGLTAHFAVFLAIVIFRTKPTFEVHYDLDNLITSAENDFLNLYASISERKKSSL</sequence>
<reference evidence="32" key="1">
    <citation type="submission" date="2020-11" db="EMBL/GenBank/DDBJ databases">
        <title>Gallus gallus (Chicken) genome, bGalGal1, GRCg7b, maternal haplotype autosomes + Z &amp; W.</title>
        <authorList>
            <person name="Warren W."/>
            <person name="Formenti G."/>
            <person name="Fedrigo O."/>
            <person name="Haase B."/>
            <person name="Mountcastle J."/>
            <person name="Balacco J."/>
            <person name="Tracey A."/>
            <person name="Schneider V."/>
            <person name="Okimoto R."/>
            <person name="Cheng H."/>
            <person name="Hawken R."/>
            <person name="Howe K."/>
            <person name="Jarvis E.D."/>
        </authorList>
    </citation>
    <scope>NUCLEOTIDE SEQUENCE [LARGE SCALE GENOMIC DNA]</scope>
    <source>
        <strain evidence="32">Broiler</strain>
    </source>
</reference>
<dbReference type="PANTHER" id="PTHR12992">
    <property type="entry name" value="NUDIX HYDROLASE"/>
    <property type="match status" value="1"/>
</dbReference>
<dbReference type="PANTHER" id="PTHR12992:SF24">
    <property type="entry name" value="PEROXISOMAL COENZYME A DIPHOSPHATASE NUDT7"/>
    <property type="match status" value="1"/>
</dbReference>
<comment type="catalytic activity">
    <reaction evidence="21">
        <text>a 5'-end CoA-ribonucleoside in mRNA + H2O = a 5'-end phospho-adenosine-phospho-ribonucleoside in mRNA + (R)-4'-phosphopantetheine + 2 H(+)</text>
        <dbReference type="Rhea" id="RHEA:67592"/>
        <dbReference type="Rhea" id="RHEA-COMP:15719"/>
        <dbReference type="Rhea" id="RHEA-COMP:17276"/>
        <dbReference type="ChEBI" id="CHEBI:15377"/>
        <dbReference type="ChEBI" id="CHEBI:15378"/>
        <dbReference type="ChEBI" id="CHEBI:61723"/>
        <dbReference type="ChEBI" id="CHEBI:144051"/>
        <dbReference type="ChEBI" id="CHEBI:172371"/>
    </reaction>
    <physiologicalReaction direction="left-to-right" evidence="21">
        <dbReference type="Rhea" id="RHEA:67593"/>
    </physiologicalReaction>
</comment>
<evidence type="ECO:0000313" key="33">
    <source>
        <dbReference type="Proteomes" id="UP000000539"/>
    </source>
</evidence>
<accession>A0A8V0Y1Q3</accession>
<evidence type="ECO:0000256" key="21">
    <source>
        <dbReference type="ARBA" id="ARBA00048667"/>
    </source>
</evidence>
<feature type="transmembrane region" description="Helical" evidence="30">
    <location>
        <begin position="188"/>
        <end position="206"/>
    </location>
</feature>
<comment type="catalytic activity">
    <reaction evidence="26">
        <text>acetyl-CoA + H2O = S-acetyl-4'-phosphopantetheine + adenosine 3',5'-bisphosphate + 2 H(+)</text>
        <dbReference type="Rhea" id="RHEA:64992"/>
        <dbReference type="ChEBI" id="CHEBI:15377"/>
        <dbReference type="ChEBI" id="CHEBI:15378"/>
        <dbReference type="ChEBI" id="CHEBI:57288"/>
        <dbReference type="ChEBI" id="CHEBI:58343"/>
        <dbReference type="ChEBI" id="CHEBI:156266"/>
    </reaction>
    <physiologicalReaction direction="left-to-right" evidence="26">
        <dbReference type="Rhea" id="RHEA:64993"/>
    </physiologicalReaction>
</comment>
<dbReference type="GO" id="GO:0000287">
    <property type="term" value="F:magnesium ion binding"/>
    <property type="evidence" value="ECO:0007669"/>
    <property type="project" value="InterPro"/>
</dbReference>
<protein>
    <recommendedName>
        <fullName evidence="28">Peroxisomal coenzyme A diphosphatase NUDT7</fullName>
        <ecNumber evidence="13">3.6.1.77</ecNumber>
    </recommendedName>
    <alternativeName>
        <fullName evidence="29">Nucleoside diphosphate-linked moiety X motif 7</fullName>
    </alternativeName>
</protein>
<evidence type="ECO:0000256" key="13">
    <source>
        <dbReference type="ARBA" id="ARBA00044967"/>
    </source>
</evidence>
<comment type="catalytic activity">
    <reaction evidence="12">
        <text>CoA + H2O = (R)-4'-phosphopantetheine + adenosine 3',5'-bisphosphate + 2 H(+)</text>
        <dbReference type="Rhea" id="RHEA:64988"/>
        <dbReference type="ChEBI" id="CHEBI:15377"/>
        <dbReference type="ChEBI" id="CHEBI:15378"/>
        <dbReference type="ChEBI" id="CHEBI:57287"/>
        <dbReference type="ChEBI" id="CHEBI:58343"/>
        <dbReference type="ChEBI" id="CHEBI:61723"/>
        <dbReference type="EC" id="3.6.1.77"/>
    </reaction>
    <physiologicalReaction direction="left-to-right" evidence="12">
        <dbReference type="Rhea" id="RHEA:64989"/>
    </physiologicalReaction>
</comment>
<evidence type="ECO:0000256" key="30">
    <source>
        <dbReference type="SAM" id="Phobius"/>
    </source>
</evidence>
<comment type="catalytic activity">
    <reaction evidence="23">
        <text>butanoyl-CoA + H2O = S-butanoyl-4'-phosphopantetheine + adenosine 3',5'-bisphosphate + 2 H(+)</text>
        <dbReference type="Rhea" id="RHEA:49976"/>
        <dbReference type="ChEBI" id="CHEBI:15377"/>
        <dbReference type="ChEBI" id="CHEBI:15378"/>
        <dbReference type="ChEBI" id="CHEBI:57371"/>
        <dbReference type="ChEBI" id="CHEBI:58343"/>
        <dbReference type="ChEBI" id="CHEBI:132011"/>
    </reaction>
    <physiologicalReaction direction="left-to-right" evidence="23">
        <dbReference type="Rhea" id="RHEA:49977"/>
    </physiologicalReaction>
</comment>
<comment type="catalytic activity">
    <reaction evidence="17">
        <text>hexanoyl-CoA + H2O = hexanoyl-4'-phosphopantetheine + adenosine 3',5'-bisphosphate + 2 H(+)</text>
        <dbReference type="Rhea" id="RHEA:49980"/>
        <dbReference type="ChEBI" id="CHEBI:15377"/>
        <dbReference type="ChEBI" id="CHEBI:15378"/>
        <dbReference type="ChEBI" id="CHEBI:58343"/>
        <dbReference type="ChEBI" id="CHEBI:62620"/>
        <dbReference type="ChEBI" id="CHEBI:132012"/>
    </reaction>
    <physiologicalReaction direction="left-to-right" evidence="17">
        <dbReference type="Rhea" id="RHEA:49981"/>
    </physiologicalReaction>
</comment>
<dbReference type="Proteomes" id="UP000000539">
    <property type="component" value="Chromosome 11"/>
</dbReference>
<comment type="similarity">
    <text evidence="4">Belongs to the Nudix hydrolase family. PCD1 subfamily.</text>
</comment>
<comment type="catalytic activity">
    <reaction evidence="25">
        <text>3alpha,7alpha,12alpha-trihydroxy-5beta-cholestan-26-oyl-CoA + H2O = 3alpha,7alpha,12alpha-trihydroxy-5beta-cholestan-26-oyl-4'-phosphopantetheine + adenosine 3',5'-bisphosphate + 2 H(+)</text>
        <dbReference type="Rhea" id="RHEA:50040"/>
        <dbReference type="ChEBI" id="CHEBI:15377"/>
        <dbReference type="ChEBI" id="CHEBI:15378"/>
        <dbReference type="ChEBI" id="CHEBI:58343"/>
        <dbReference type="ChEBI" id="CHEBI:63001"/>
        <dbReference type="ChEBI" id="CHEBI:132021"/>
    </reaction>
    <physiologicalReaction direction="left-to-right" evidence="25">
        <dbReference type="Rhea" id="RHEA:50041"/>
    </physiologicalReaction>
</comment>
<keyword evidence="10" id="KW-0576">Peroxisome</keyword>
<keyword evidence="34" id="KW-1267">Proteomics identification</keyword>
<evidence type="ECO:0000256" key="29">
    <source>
        <dbReference type="ARBA" id="ARBA00079598"/>
    </source>
</evidence>
<proteinExistence type="evidence at protein level"/>
<dbReference type="SMR" id="A0A8V0Y1Q3"/>
<keyword evidence="33" id="KW-1185">Reference proteome</keyword>
<evidence type="ECO:0000256" key="1">
    <source>
        <dbReference type="ARBA" id="ARBA00001936"/>
    </source>
</evidence>
<evidence type="ECO:0000256" key="11">
    <source>
        <dbReference type="ARBA" id="ARBA00023211"/>
    </source>
</evidence>
<keyword evidence="30" id="KW-0472">Membrane</keyword>